<evidence type="ECO:0000256" key="2">
    <source>
        <dbReference type="ARBA" id="ARBA00022475"/>
    </source>
</evidence>
<dbReference type="GO" id="GO:0005886">
    <property type="term" value="C:plasma membrane"/>
    <property type="evidence" value="ECO:0007669"/>
    <property type="project" value="UniProtKB-SubCell"/>
</dbReference>
<dbReference type="PANTHER" id="PTHR21248">
    <property type="entry name" value="CARDIOLIPIN SYNTHASE"/>
    <property type="match status" value="1"/>
</dbReference>
<evidence type="ECO:0000256" key="4">
    <source>
        <dbReference type="ARBA" id="ARBA00022989"/>
    </source>
</evidence>
<name>A0A2H1L116_9MICO</name>
<feature type="transmembrane region" description="Helical" evidence="7">
    <location>
        <begin position="15"/>
        <end position="38"/>
    </location>
</feature>
<keyword evidence="10" id="KW-1185">Reference proteome</keyword>
<dbReference type="InterPro" id="IPR001736">
    <property type="entry name" value="PLipase_D/transphosphatidylase"/>
</dbReference>
<dbReference type="Gene3D" id="3.30.870.10">
    <property type="entry name" value="Endonuclease Chain A"/>
    <property type="match status" value="2"/>
</dbReference>
<evidence type="ECO:0000256" key="7">
    <source>
        <dbReference type="SAM" id="Phobius"/>
    </source>
</evidence>
<evidence type="ECO:0000313" key="9">
    <source>
        <dbReference type="EMBL" id="SMY10597.1"/>
    </source>
</evidence>
<feature type="compositionally biased region" description="Low complexity" evidence="6">
    <location>
        <begin position="340"/>
        <end position="357"/>
    </location>
</feature>
<feature type="domain" description="PLD phosphodiesterase" evidence="8">
    <location>
        <begin position="458"/>
        <end position="485"/>
    </location>
</feature>
<dbReference type="SUPFAM" id="SSF56024">
    <property type="entry name" value="Phospholipase D/nuclease"/>
    <property type="match status" value="2"/>
</dbReference>
<reference evidence="10" key="1">
    <citation type="submission" date="2017-03" db="EMBL/GenBank/DDBJ databases">
        <authorList>
            <person name="Monnet C."/>
        </authorList>
    </citation>
    <scope>NUCLEOTIDE SEQUENCE [LARGE SCALE GENOMIC DNA]</scope>
    <source>
        <strain evidence="10">SJ5-8</strain>
    </source>
</reference>
<feature type="transmembrane region" description="Helical" evidence="7">
    <location>
        <begin position="50"/>
        <end position="73"/>
    </location>
</feature>
<protein>
    <submittedName>
        <fullName evidence="9">Cardiolipin synthase</fullName>
        <ecNumber evidence="9">2.7.8.-</ecNumber>
    </submittedName>
</protein>
<accession>A0A2H1L116</accession>
<dbReference type="PANTHER" id="PTHR21248:SF22">
    <property type="entry name" value="PHOSPHOLIPASE D"/>
    <property type="match status" value="1"/>
</dbReference>
<dbReference type="GO" id="GO:0008808">
    <property type="term" value="F:cardiolipin synthase activity"/>
    <property type="evidence" value="ECO:0007669"/>
    <property type="project" value="TreeGrafter"/>
</dbReference>
<gene>
    <name evidence="9" type="ORF">BJEO58_00167</name>
</gene>
<evidence type="ECO:0000256" key="5">
    <source>
        <dbReference type="ARBA" id="ARBA00023136"/>
    </source>
</evidence>
<dbReference type="InterPro" id="IPR027379">
    <property type="entry name" value="CLS_N"/>
</dbReference>
<dbReference type="AlphaFoldDB" id="A0A2H1L116"/>
<evidence type="ECO:0000259" key="8">
    <source>
        <dbReference type="PROSITE" id="PS50035"/>
    </source>
</evidence>
<dbReference type="SMART" id="SM00155">
    <property type="entry name" value="PLDc"/>
    <property type="match status" value="2"/>
</dbReference>
<organism evidence="9 10">
    <name type="scientific">Brevibacterium jeotgali</name>
    <dbReference type="NCBI Taxonomy" id="1262550"/>
    <lineage>
        <taxon>Bacteria</taxon>
        <taxon>Bacillati</taxon>
        <taxon>Actinomycetota</taxon>
        <taxon>Actinomycetes</taxon>
        <taxon>Micrococcales</taxon>
        <taxon>Brevibacteriaceae</taxon>
        <taxon>Brevibacterium</taxon>
    </lineage>
</organism>
<dbReference type="GO" id="GO:0032049">
    <property type="term" value="P:cardiolipin biosynthetic process"/>
    <property type="evidence" value="ECO:0007669"/>
    <property type="project" value="UniProtKB-ARBA"/>
</dbReference>
<dbReference type="Proteomes" id="UP000234462">
    <property type="component" value="Unassembled WGS sequence"/>
</dbReference>
<dbReference type="EMBL" id="FXZM01000001">
    <property type="protein sequence ID" value="SMY10597.1"/>
    <property type="molecule type" value="Genomic_DNA"/>
</dbReference>
<dbReference type="EC" id="2.7.8.-" evidence="9"/>
<dbReference type="InterPro" id="IPR025202">
    <property type="entry name" value="PLD-like_dom"/>
</dbReference>
<keyword evidence="9" id="KW-0808">Transferase</keyword>
<evidence type="ECO:0000256" key="3">
    <source>
        <dbReference type="ARBA" id="ARBA00022692"/>
    </source>
</evidence>
<keyword evidence="4 7" id="KW-1133">Transmembrane helix</keyword>
<dbReference type="Pfam" id="PF13091">
    <property type="entry name" value="PLDc_2"/>
    <property type="match status" value="2"/>
</dbReference>
<dbReference type="Pfam" id="PF13396">
    <property type="entry name" value="PLDc_N"/>
    <property type="match status" value="1"/>
</dbReference>
<feature type="region of interest" description="Disordered" evidence="6">
    <location>
        <begin position="323"/>
        <end position="357"/>
    </location>
</feature>
<evidence type="ECO:0000256" key="6">
    <source>
        <dbReference type="SAM" id="MobiDB-lite"/>
    </source>
</evidence>
<keyword evidence="5 7" id="KW-0472">Membrane</keyword>
<feature type="domain" description="PLD phosphodiesterase" evidence="8">
    <location>
        <begin position="228"/>
        <end position="255"/>
    </location>
</feature>
<keyword evidence="3 7" id="KW-0812">Transmembrane</keyword>
<comment type="subcellular location">
    <subcellularLocation>
        <location evidence="1">Cell membrane</location>
        <topology evidence="1">Multi-pass membrane protein</topology>
    </subcellularLocation>
</comment>
<evidence type="ECO:0000256" key="1">
    <source>
        <dbReference type="ARBA" id="ARBA00004651"/>
    </source>
</evidence>
<sequence>MVVDSNALDLAGWDWAQILSSTILIVDYTIKVIAIGVVPENRRPSSSSAWLLLILFLPLVGIPLFLLLGSPYITGRREKIQEEANTRLRQGTADIPDWPEALGVPEMFGGLVTLNRNLTYLPMVTGTDHGVRTDYEENIRVMAEAIDAADDYVDVCMYIMTADSTTEPFLAALERAAGRGVTVRVLFDHLGSRPYAGFRPLMRRLDAAGIEWSLMLPFQPLRGRMRRVDLRNHRKLMVVDGTRAFMGSMNMIEASYGSARNAQIGRLWHDIMVELTGPVVASLEAVFVTDWFTEKGEDLSIRAYDDEERLQKREAAIGQRLTSGKGVSAARESAPATVDGAGAEASASSDSASVTSVPSDSELNAVQVIPSGPGFRTHPNLRLFVSLVYLAQERLRIVSPYFVPDESMLAAVITAAHRGVEVELYVSEQADQFMVDHAQSSYYEALLEAGVRIYRYPAPKVLHTKCFTVDDLCSVMGSSNMDMRSFGLNYEVSLLAYGGDITESLHGIMDEYRSVSSELTEEEWEQRPWGRRWLDSAMRLTSALQ</sequence>
<proteinExistence type="predicted"/>
<keyword evidence="2" id="KW-1003">Cell membrane</keyword>
<dbReference type="PROSITE" id="PS50035">
    <property type="entry name" value="PLD"/>
    <property type="match status" value="2"/>
</dbReference>
<evidence type="ECO:0000313" key="10">
    <source>
        <dbReference type="Proteomes" id="UP000234462"/>
    </source>
</evidence>